<keyword evidence="3" id="KW-1185">Reference proteome</keyword>
<gene>
    <name evidence="2" type="ORF">VP1G_09374</name>
</gene>
<evidence type="ECO:0000313" key="2">
    <source>
        <dbReference type="EMBL" id="KUI62253.1"/>
    </source>
</evidence>
<accession>A0A194VEE3</accession>
<evidence type="ECO:0000256" key="1">
    <source>
        <dbReference type="SAM" id="MobiDB-lite"/>
    </source>
</evidence>
<dbReference type="AlphaFoldDB" id="A0A194VEE3"/>
<dbReference type="EMBL" id="KN714805">
    <property type="protein sequence ID" value="KUI62253.1"/>
    <property type="molecule type" value="Genomic_DNA"/>
</dbReference>
<protein>
    <submittedName>
        <fullName evidence="2">Uncharacterized protein</fullName>
    </submittedName>
</protein>
<dbReference type="Proteomes" id="UP000078576">
    <property type="component" value="Unassembled WGS sequence"/>
</dbReference>
<feature type="compositionally biased region" description="Low complexity" evidence="1">
    <location>
        <begin position="261"/>
        <end position="279"/>
    </location>
</feature>
<dbReference type="OrthoDB" id="5217616at2759"/>
<feature type="region of interest" description="Disordered" evidence="1">
    <location>
        <begin position="222"/>
        <end position="447"/>
    </location>
</feature>
<feature type="compositionally biased region" description="Basic and acidic residues" evidence="1">
    <location>
        <begin position="367"/>
        <end position="377"/>
    </location>
</feature>
<evidence type="ECO:0000313" key="3">
    <source>
        <dbReference type="Proteomes" id="UP000078576"/>
    </source>
</evidence>
<reference evidence="3" key="1">
    <citation type="submission" date="2014-12" db="EMBL/GenBank/DDBJ databases">
        <title>Genome Sequence of Valsa Canker Pathogens Uncovers a Specific Adaption of Colonization on Woody Bark.</title>
        <authorList>
            <person name="Yin Z."/>
            <person name="Liu H."/>
            <person name="Gao X."/>
            <person name="Li Z."/>
            <person name="Song N."/>
            <person name="Ke X."/>
            <person name="Dai Q."/>
            <person name="Wu Y."/>
            <person name="Sun Y."/>
            <person name="Xu J.-R."/>
            <person name="Kang Z.K."/>
            <person name="Wang L."/>
            <person name="Huang L."/>
        </authorList>
    </citation>
    <scope>NUCLEOTIDE SEQUENCE [LARGE SCALE GENOMIC DNA]</scope>
    <source>
        <strain evidence="3">SXYL134</strain>
    </source>
</reference>
<organism evidence="2 3">
    <name type="scientific">Cytospora mali</name>
    <name type="common">Apple Valsa canker fungus</name>
    <name type="synonym">Valsa mali</name>
    <dbReference type="NCBI Taxonomy" id="578113"/>
    <lineage>
        <taxon>Eukaryota</taxon>
        <taxon>Fungi</taxon>
        <taxon>Dikarya</taxon>
        <taxon>Ascomycota</taxon>
        <taxon>Pezizomycotina</taxon>
        <taxon>Sordariomycetes</taxon>
        <taxon>Sordariomycetidae</taxon>
        <taxon>Diaporthales</taxon>
        <taxon>Cytosporaceae</taxon>
        <taxon>Cytospora</taxon>
    </lineage>
</organism>
<sequence length="812" mass="90916">MPPPKLASGSQARPDAGQRQKRQRAPKQPKMSDEAWNTAVAAFRSVVDNEASDDRAIQQAWTTLRQNYGDRFNAKIIPQLGAQQNVQQEVQPFSLWAVDHLDEGVLERVLRVVFAKELAGCDHLTLLKSTASMASTTMWHLILYFGVTVFSEHLLSHIRKRVRVFEKDPLNDTSAFTDAYNKMLQAAALRHRMVIDSTTIPCPRSGRIFIKPDLTALASANPEFDKSSQRKSAAGTGNSLVQEQKKAATASNTVVENSPNTNEPTSTGPTKTTETAPRTGASPPRREDPLPGDFTRDEVSMPFIETPVRRRPRAPSAPVLTRSQPDSHDQQDHSSPIHPKGQPVRRNPPRKARVGGLKAVPRIVSSKPKEIGDDGIKNESPPPTRRDESIVEGQQTQELSTIYVRTEEPPRAPSKRPIKEEAGEASMANSDRAKRANKTTSRSALLGEDQDWDDDTIVHVLKQLAATCPGEWTVIDCMRENATGPLIQLKGEDGENGSLLVTLKMEDGQRMLVVVSLNPSYGLKRSFIRYYESARLTDVDAAVDYEPIARLESLLTHVLPDRDIEHEDWRTEHCVFPEPVSKKDDGLAICIAAMYAIGRRPFPENLDWGFWRPLVLGGFFPNDVVTQLQVHRYREGIVHKLIRQGKISNGFSTTDNRGISSDDVEYLGTAAINPVERMEWREENAKKVITAVHEGFKVFQTLQEHIDIGKASFKTQLDKNAYILKDLRHKLNMDELEVLLKIEQGEQTEEAFEMTTLQEATKEHTLCQDYLKELEAVGESVQKALCGLSTWRQVVNEAVAEEDESLLMRSIE</sequence>
<name>A0A194VEE3_CYTMA</name>
<feature type="compositionally biased region" description="Basic and acidic residues" evidence="1">
    <location>
        <begin position="284"/>
        <end position="299"/>
    </location>
</feature>
<feature type="region of interest" description="Disordered" evidence="1">
    <location>
        <begin position="1"/>
        <end position="34"/>
    </location>
</feature>
<feature type="compositionally biased region" description="Polar residues" evidence="1">
    <location>
        <begin position="249"/>
        <end position="260"/>
    </location>
</feature>
<proteinExistence type="predicted"/>